<dbReference type="GO" id="GO:0005829">
    <property type="term" value="C:cytosol"/>
    <property type="evidence" value="ECO:0007669"/>
    <property type="project" value="TreeGrafter"/>
</dbReference>
<dbReference type="InterPro" id="IPR000210">
    <property type="entry name" value="BTB/POZ_dom"/>
</dbReference>
<organism evidence="2 3">
    <name type="scientific">Anopheles dirus</name>
    <dbReference type="NCBI Taxonomy" id="7168"/>
    <lineage>
        <taxon>Eukaryota</taxon>
        <taxon>Metazoa</taxon>
        <taxon>Ecdysozoa</taxon>
        <taxon>Arthropoda</taxon>
        <taxon>Hexapoda</taxon>
        <taxon>Insecta</taxon>
        <taxon>Pterygota</taxon>
        <taxon>Neoptera</taxon>
        <taxon>Endopterygota</taxon>
        <taxon>Diptera</taxon>
        <taxon>Nematocera</taxon>
        <taxon>Culicoidea</taxon>
        <taxon>Culicidae</taxon>
        <taxon>Anophelinae</taxon>
        <taxon>Anopheles</taxon>
    </lineage>
</organism>
<dbReference type="CDD" id="cd18186">
    <property type="entry name" value="BTB_POZ_ZBTB_KLHL-like"/>
    <property type="match status" value="1"/>
</dbReference>
<feature type="domain" description="BTB" evidence="1">
    <location>
        <begin position="445"/>
        <end position="514"/>
    </location>
</feature>
<dbReference type="GO" id="GO:0022008">
    <property type="term" value="P:neurogenesis"/>
    <property type="evidence" value="ECO:0007669"/>
    <property type="project" value="TreeGrafter"/>
</dbReference>
<name>A0A182NJ36_9DIPT</name>
<dbReference type="PANTHER" id="PTHR45774:SF9">
    <property type="entry name" value="LUTE, ISOFORM D"/>
    <property type="match status" value="1"/>
</dbReference>
<dbReference type="InterPro" id="IPR011333">
    <property type="entry name" value="SKP1/BTB/POZ_sf"/>
</dbReference>
<dbReference type="AlphaFoldDB" id="A0A182NJ36"/>
<evidence type="ECO:0000259" key="1">
    <source>
        <dbReference type="PROSITE" id="PS50097"/>
    </source>
</evidence>
<dbReference type="Proteomes" id="UP000075884">
    <property type="component" value="Unassembled WGS sequence"/>
</dbReference>
<reference evidence="3" key="1">
    <citation type="submission" date="2013-03" db="EMBL/GenBank/DDBJ databases">
        <title>The Genome Sequence of Anopheles dirus WRAIR2.</title>
        <authorList>
            <consortium name="The Broad Institute Genomics Platform"/>
            <person name="Neafsey D.E."/>
            <person name="Walton C."/>
            <person name="Walker B."/>
            <person name="Young S.K."/>
            <person name="Zeng Q."/>
            <person name="Gargeya S."/>
            <person name="Fitzgerald M."/>
            <person name="Haas B."/>
            <person name="Abouelleil A."/>
            <person name="Allen A.W."/>
            <person name="Alvarado L."/>
            <person name="Arachchi H.M."/>
            <person name="Berlin A.M."/>
            <person name="Chapman S.B."/>
            <person name="Gainer-Dewar J."/>
            <person name="Goldberg J."/>
            <person name="Griggs A."/>
            <person name="Gujja S."/>
            <person name="Hansen M."/>
            <person name="Howarth C."/>
            <person name="Imamovic A."/>
            <person name="Ireland A."/>
            <person name="Larimer J."/>
            <person name="McCowan C."/>
            <person name="Murphy C."/>
            <person name="Pearson M."/>
            <person name="Poon T.W."/>
            <person name="Priest M."/>
            <person name="Roberts A."/>
            <person name="Saif S."/>
            <person name="Shea T."/>
            <person name="Sisk P."/>
            <person name="Sykes S."/>
            <person name="Wortman J."/>
            <person name="Nusbaum C."/>
            <person name="Birren B."/>
        </authorList>
    </citation>
    <scope>NUCLEOTIDE SEQUENCE [LARGE SCALE GENOMIC DNA]</scope>
    <source>
        <strain evidence="3">WRAIR2</strain>
    </source>
</reference>
<dbReference type="SMART" id="SM00225">
    <property type="entry name" value="BTB"/>
    <property type="match status" value="2"/>
</dbReference>
<accession>A0A182NJ36</accession>
<dbReference type="Gene3D" id="3.30.710.10">
    <property type="entry name" value="Potassium Channel Kv1.1, Chain A"/>
    <property type="match status" value="2"/>
</dbReference>
<dbReference type="EnsemblMetazoa" id="ADIR007661-RA">
    <property type="protein sequence ID" value="ADIR007661-PA"/>
    <property type="gene ID" value="ADIR007661"/>
</dbReference>
<dbReference type="SUPFAM" id="SSF54695">
    <property type="entry name" value="POZ domain"/>
    <property type="match status" value="2"/>
</dbReference>
<proteinExistence type="predicted"/>
<reference evidence="2" key="2">
    <citation type="submission" date="2020-05" db="UniProtKB">
        <authorList>
            <consortium name="EnsemblMetazoa"/>
        </authorList>
    </citation>
    <scope>IDENTIFICATION</scope>
    <source>
        <strain evidence="2">WRAIR2</strain>
    </source>
</reference>
<evidence type="ECO:0000313" key="3">
    <source>
        <dbReference type="Proteomes" id="UP000075884"/>
    </source>
</evidence>
<dbReference type="PANTHER" id="PTHR45774">
    <property type="entry name" value="BTB/POZ DOMAIN-CONTAINING"/>
    <property type="match status" value="1"/>
</dbReference>
<evidence type="ECO:0000313" key="2">
    <source>
        <dbReference type="EnsemblMetazoa" id="ADIR007661-PA"/>
    </source>
</evidence>
<protein>
    <recommendedName>
        <fullName evidence="1">BTB domain-containing protein</fullName>
    </recommendedName>
</protein>
<dbReference type="PROSITE" id="PS50097">
    <property type="entry name" value="BTB"/>
    <property type="match status" value="2"/>
</dbReference>
<sequence length="802" mass="92754">MAKENALYGLNYDKARSVSARQQAMINNEYMSDVTFVVGPSKQRLYAHKLILVTASEYFYTMFNSSFIEATQKEVVLQDDDPEVFLTILRLVYGAKVEITDDNIRAIYDSLQKLMLTEFTQPLSDFLMSKVVDRDSAMKIFRENGHYNLLPVDEECMHYIQNNPLYYFAREELNTLDSDRLETIFRAKQINCTEDQLEHVLRAWAEANPDNDIKQLSELLGFRKRSFYSHKLPIWINGKEAIRRENCVFLASPSNIPLSWYGFGMNIKTKTEFISVNICIKRADGTQLINSNFNFINTCIQDMQILDLMFEEILLEPGVWYKLYITAPPEAGFTYTGEKMCVLNDTIKIEFGNTIRAKEYQVISHLWTKCSAHFEGIRVATVKRESSPLERSASEVAKEVISIVQLTRIVETTMAQENPNSGLDYRTDDCLVARQERLVDNEFFSDVTFIVGPEKRRIHAHKLYLVTASEYFYTMFCGNFVEAHQSEVVLEDVDPEVFLTVLRLIYGAKVTITYANIRDTFDYLQRYLLTDFMQPLSEFLTDQLTANNAAAVMAVFQANGRYKFRAVDAGCLHLIQNNPLYFFDDDAFVALDEARLRMILESRYINCTDEQMDLAVQAWANVHPNSDTNDLRKLVKETKRSFYAHQMPVIAHLDYNKNNNRHYEEQFVMELKSYKPLSLYGLGVYVTSKTHRSITVRVSQDNVKINNHVYEIKDKCTHGVQILDLMFEEIVLLPNKPCKISFSTFPQYEENVLSYGGKIIHDSIKLDIQSHNRSIAIAHLWAKHADCKLKMAKTETLPCCYH</sequence>
<dbReference type="VEuPathDB" id="VectorBase:ADIR007661"/>
<dbReference type="Pfam" id="PF00651">
    <property type="entry name" value="BTB"/>
    <property type="match status" value="2"/>
</dbReference>
<keyword evidence="3" id="KW-1185">Reference proteome</keyword>
<dbReference type="STRING" id="7168.A0A182NJ36"/>
<feature type="domain" description="BTB" evidence="1">
    <location>
        <begin position="32"/>
        <end position="101"/>
    </location>
</feature>